<keyword evidence="1 4" id="KW-0812">Transmembrane</keyword>
<gene>
    <name evidence="6" type="ORF">A2Y62_10850</name>
</gene>
<sequence length="63" mass="6645">MGIINMIGNIGAFIGPIVTGKLIDQTGSFGYGFIFIAAVIILAGVLVIPVQETGRKRNREAVI</sequence>
<reference evidence="6 7" key="1">
    <citation type="journal article" date="2016" name="Nat. Commun.">
        <title>Thousands of microbial genomes shed light on interconnected biogeochemical processes in an aquifer system.</title>
        <authorList>
            <person name="Anantharaman K."/>
            <person name="Brown C.T."/>
            <person name="Hug L.A."/>
            <person name="Sharon I."/>
            <person name="Castelle C.J."/>
            <person name="Probst A.J."/>
            <person name="Thomas B.C."/>
            <person name="Singh A."/>
            <person name="Wilkins M.J."/>
            <person name="Karaoz U."/>
            <person name="Brodie E.L."/>
            <person name="Williams K.H."/>
            <person name="Hubbard S.S."/>
            <person name="Banfield J.F."/>
        </authorList>
    </citation>
    <scope>NUCLEOTIDE SEQUENCE [LARGE SCALE GENOMIC DNA]</scope>
</reference>
<protein>
    <recommendedName>
        <fullName evidence="5">Major facilitator superfamily (MFS) profile domain-containing protein</fullName>
    </recommendedName>
</protein>
<feature type="transmembrane region" description="Helical" evidence="4">
    <location>
        <begin position="29"/>
        <end position="50"/>
    </location>
</feature>
<evidence type="ECO:0000256" key="4">
    <source>
        <dbReference type="SAM" id="Phobius"/>
    </source>
</evidence>
<evidence type="ECO:0000313" key="6">
    <source>
        <dbReference type="EMBL" id="OGF67043.1"/>
    </source>
</evidence>
<evidence type="ECO:0000256" key="2">
    <source>
        <dbReference type="ARBA" id="ARBA00022989"/>
    </source>
</evidence>
<evidence type="ECO:0000256" key="3">
    <source>
        <dbReference type="ARBA" id="ARBA00023136"/>
    </source>
</evidence>
<dbReference type="SUPFAM" id="SSF103473">
    <property type="entry name" value="MFS general substrate transporter"/>
    <property type="match status" value="1"/>
</dbReference>
<evidence type="ECO:0000256" key="1">
    <source>
        <dbReference type="ARBA" id="ARBA00022692"/>
    </source>
</evidence>
<dbReference type="PROSITE" id="PS50850">
    <property type="entry name" value="MFS"/>
    <property type="match status" value="1"/>
</dbReference>
<evidence type="ECO:0000259" key="5">
    <source>
        <dbReference type="PROSITE" id="PS50850"/>
    </source>
</evidence>
<evidence type="ECO:0000313" key="7">
    <source>
        <dbReference type="Proteomes" id="UP000178943"/>
    </source>
</evidence>
<dbReference type="AlphaFoldDB" id="A0A1F5VUN5"/>
<dbReference type="EMBL" id="MFGW01000074">
    <property type="protein sequence ID" value="OGF67043.1"/>
    <property type="molecule type" value="Genomic_DNA"/>
</dbReference>
<dbReference type="Proteomes" id="UP000178943">
    <property type="component" value="Unassembled WGS sequence"/>
</dbReference>
<organism evidence="6 7">
    <name type="scientific">Candidatus Fischerbacteria bacterium RBG_13_37_8</name>
    <dbReference type="NCBI Taxonomy" id="1817863"/>
    <lineage>
        <taxon>Bacteria</taxon>
        <taxon>Candidatus Fischeribacteriota</taxon>
    </lineage>
</organism>
<dbReference type="InterPro" id="IPR036259">
    <property type="entry name" value="MFS_trans_sf"/>
</dbReference>
<comment type="caution">
    <text evidence="6">The sequence shown here is derived from an EMBL/GenBank/DDBJ whole genome shotgun (WGS) entry which is preliminary data.</text>
</comment>
<dbReference type="Gene3D" id="1.20.1250.20">
    <property type="entry name" value="MFS general substrate transporter like domains"/>
    <property type="match status" value="1"/>
</dbReference>
<dbReference type="Pfam" id="PF07690">
    <property type="entry name" value="MFS_1"/>
    <property type="match status" value="1"/>
</dbReference>
<dbReference type="GO" id="GO:0022857">
    <property type="term" value="F:transmembrane transporter activity"/>
    <property type="evidence" value="ECO:0007669"/>
    <property type="project" value="InterPro"/>
</dbReference>
<proteinExistence type="predicted"/>
<dbReference type="InterPro" id="IPR020846">
    <property type="entry name" value="MFS_dom"/>
</dbReference>
<keyword evidence="3 4" id="KW-0472">Membrane</keyword>
<keyword evidence="2 4" id="KW-1133">Transmembrane helix</keyword>
<name>A0A1F5VUN5_9BACT</name>
<accession>A0A1F5VUN5</accession>
<dbReference type="STRING" id="1817863.A2Y62_10850"/>
<dbReference type="InterPro" id="IPR011701">
    <property type="entry name" value="MFS"/>
</dbReference>
<feature type="domain" description="Major facilitator superfamily (MFS) profile" evidence="5">
    <location>
        <begin position="1"/>
        <end position="55"/>
    </location>
</feature>